<name>A0ABR4DIM6_9PEZI</name>
<dbReference type="Proteomes" id="UP001600064">
    <property type="component" value="Unassembled WGS sequence"/>
</dbReference>
<evidence type="ECO:0000313" key="2">
    <source>
        <dbReference type="EMBL" id="KAL2270213.1"/>
    </source>
</evidence>
<sequence>MCVTWLRFCFVGAVPSPPSPPTHYKSSFPGGDPFCHSTVPSVYHRLAVGVSFCGWGLGAGPRCRTSRCSRCSRGPRLKKNGTSWVANSQSLAHTHTLAMSCSCSDTPSSDERSNVFQIACISRRRSRSGVRTIACRLREGRGSEGGPRRGGSTPGLLYGGPSLGPQSRPRASSSRQRNTSGWWYPSELSARRFGERKGGGGGERYKELTPNPAVLPALIE</sequence>
<evidence type="ECO:0000313" key="3">
    <source>
        <dbReference type="Proteomes" id="UP001600064"/>
    </source>
</evidence>
<gene>
    <name evidence="2" type="ORF">VTJ83DRAFT_2397</name>
</gene>
<comment type="caution">
    <text evidence="2">The sequence shown here is derived from an EMBL/GenBank/DDBJ whole genome shotgun (WGS) entry which is preliminary data.</text>
</comment>
<organism evidence="2 3">
    <name type="scientific">Remersonia thermophila</name>
    <dbReference type="NCBI Taxonomy" id="72144"/>
    <lineage>
        <taxon>Eukaryota</taxon>
        <taxon>Fungi</taxon>
        <taxon>Dikarya</taxon>
        <taxon>Ascomycota</taxon>
        <taxon>Pezizomycotina</taxon>
        <taxon>Sordariomycetes</taxon>
        <taxon>Sordariomycetidae</taxon>
        <taxon>Sordariales</taxon>
        <taxon>Sordariales incertae sedis</taxon>
        <taxon>Remersonia</taxon>
    </lineage>
</organism>
<evidence type="ECO:0000256" key="1">
    <source>
        <dbReference type="SAM" id="MobiDB-lite"/>
    </source>
</evidence>
<feature type="region of interest" description="Disordered" evidence="1">
    <location>
        <begin position="138"/>
        <end position="183"/>
    </location>
</feature>
<dbReference type="EMBL" id="JAZGUE010000002">
    <property type="protein sequence ID" value="KAL2270213.1"/>
    <property type="molecule type" value="Genomic_DNA"/>
</dbReference>
<dbReference type="RefSeq" id="XP_070868937.1">
    <property type="nucleotide sequence ID" value="XM_071008662.1"/>
</dbReference>
<feature type="compositionally biased region" description="Low complexity" evidence="1">
    <location>
        <begin position="163"/>
        <end position="177"/>
    </location>
</feature>
<dbReference type="GeneID" id="98123306"/>
<feature type="compositionally biased region" description="Gly residues" evidence="1">
    <location>
        <begin position="143"/>
        <end position="162"/>
    </location>
</feature>
<proteinExistence type="predicted"/>
<keyword evidence="3" id="KW-1185">Reference proteome</keyword>
<reference evidence="2 3" key="1">
    <citation type="journal article" date="2024" name="Commun. Biol.">
        <title>Comparative genomic analysis of thermophilic fungi reveals convergent evolutionary adaptations and gene losses.</title>
        <authorList>
            <person name="Steindorff A.S."/>
            <person name="Aguilar-Pontes M.V."/>
            <person name="Robinson A.J."/>
            <person name="Andreopoulos B."/>
            <person name="LaButti K."/>
            <person name="Kuo A."/>
            <person name="Mondo S."/>
            <person name="Riley R."/>
            <person name="Otillar R."/>
            <person name="Haridas S."/>
            <person name="Lipzen A."/>
            <person name="Grimwood J."/>
            <person name="Schmutz J."/>
            <person name="Clum A."/>
            <person name="Reid I.D."/>
            <person name="Moisan M.C."/>
            <person name="Butler G."/>
            <person name="Nguyen T.T.M."/>
            <person name="Dewar K."/>
            <person name="Conant G."/>
            <person name="Drula E."/>
            <person name="Henrissat B."/>
            <person name="Hansel C."/>
            <person name="Singer S."/>
            <person name="Hutchinson M.I."/>
            <person name="de Vries R.P."/>
            <person name="Natvig D.O."/>
            <person name="Powell A.J."/>
            <person name="Tsang A."/>
            <person name="Grigoriev I.V."/>
        </authorList>
    </citation>
    <scope>NUCLEOTIDE SEQUENCE [LARGE SCALE GENOMIC DNA]</scope>
    <source>
        <strain evidence="2 3">ATCC 22073</strain>
    </source>
</reference>
<evidence type="ECO:0008006" key="4">
    <source>
        <dbReference type="Google" id="ProtNLM"/>
    </source>
</evidence>
<protein>
    <recommendedName>
        <fullName evidence="4">Secreted protein</fullName>
    </recommendedName>
</protein>
<feature type="compositionally biased region" description="Basic and acidic residues" evidence="1">
    <location>
        <begin position="192"/>
        <end position="207"/>
    </location>
</feature>
<accession>A0ABR4DIM6</accession>
<feature type="region of interest" description="Disordered" evidence="1">
    <location>
        <begin position="192"/>
        <end position="211"/>
    </location>
</feature>